<dbReference type="CDD" id="cd03884">
    <property type="entry name" value="M20_bAS"/>
    <property type="match status" value="2"/>
</dbReference>
<name>A0ABP0LE23_9DINO</name>
<evidence type="ECO:0000259" key="6">
    <source>
        <dbReference type="Pfam" id="PF07687"/>
    </source>
</evidence>
<gene>
    <name evidence="7" type="ORF">SCF082_LOCUS22138</name>
</gene>
<comment type="cofactor">
    <cofactor evidence="1">
        <name>Mn(2+)</name>
        <dbReference type="ChEBI" id="CHEBI:29035"/>
    </cofactor>
</comment>
<organism evidence="7 8">
    <name type="scientific">Durusdinium trenchii</name>
    <dbReference type="NCBI Taxonomy" id="1381693"/>
    <lineage>
        <taxon>Eukaryota</taxon>
        <taxon>Sar</taxon>
        <taxon>Alveolata</taxon>
        <taxon>Dinophyceae</taxon>
        <taxon>Suessiales</taxon>
        <taxon>Symbiodiniaceae</taxon>
        <taxon>Durusdinium</taxon>
    </lineage>
</organism>
<dbReference type="Gene3D" id="3.40.630.10">
    <property type="entry name" value="Zn peptidases"/>
    <property type="match status" value="2"/>
</dbReference>
<comment type="subunit">
    <text evidence="2">Homodimer.</text>
</comment>
<evidence type="ECO:0000256" key="5">
    <source>
        <dbReference type="ARBA" id="ARBA00023211"/>
    </source>
</evidence>
<evidence type="ECO:0000256" key="4">
    <source>
        <dbReference type="ARBA" id="ARBA00022801"/>
    </source>
</evidence>
<dbReference type="InterPro" id="IPR010158">
    <property type="entry name" value="Amidase_Cbmase"/>
</dbReference>
<comment type="caution">
    <text evidence="7">The sequence shown here is derived from an EMBL/GenBank/DDBJ whole genome shotgun (WGS) entry which is preliminary data.</text>
</comment>
<dbReference type="PANTHER" id="PTHR32494:SF19">
    <property type="entry name" value="ALLANTOATE DEIMINASE-RELATED"/>
    <property type="match status" value="1"/>
</dbReference>
<dbReference type="GO" id="GO:0016787">
    <property type="term" value="F:hydrolase activity"/>
    <property type="evidence" value="ECO:0007669"/>
    <property type="project" value="UniProtKB-KW"/>
</dbReference>
<dbReference type="NCBIfam" id="TIGR01879">
    <property type="entry name" value="hydantase"/>
    <property type="match status" value="2"/>
</dbReference>
<dbReference type="Pfam" id="PF07687">
    <property type="entry name" value="M20_dimer"/>
    <property type="match status" value="2"/>
</dbReference>
<keyword evidence="8" id="KW-1185">Reference proteome</keyword>
<dbReference type="InterPro" id="IPR036264">
    <property type="entry name" value="Bact_exopeptidase_dim_dom"/>
</dbReference>
<dbReference type="PANTHER" id="PTHR32494">
    <property type="entry name" value="ALLANTOATE DEIMINASE-RELATED"/>
    <property type="match status" value="1"/>
</dbReference>
<dbReference type="Gene3D" id="2.60.120.10">
    <property type="entry name" value="Jelly Rolls"/>
    <property type="match status" value="2"/>
</dbReference>
<keyword evidence="4 7" id="KW-0378">Hydrolase</keyword>
<dbReference type="CDD" id="cd02212">
    <property type="entry name" value="cupin_UGlyAH_C"/>
    <property type="match status" value="1"/>
</dbReference>
<protein>
    <submittedName>
        <fullName evidence="7">Ureidoglycolate hydrolase (AtUAH) (Allantoate amidohydrolase 2) (AtAHH2) (Ureidoglycolate amidohydrolase)</fullName>
    </submittedName>
</protein>
<dbReference type="InterPro" id="IPR014710">
    <property type="entry name" value="RmlC-like_jellyroll"/>
</dbReference>
<evidence type="ECO:0000313" key="7">
    <source>
        <dbReference type="EMBL" id="CAK9037423.1"/>
    </source>
</evidence>
<reference evidence="7 8" key="1">
    <citation type="submission" date="2024-02" db="EMBL/GenBank/DDBJ databases">
        <authorList>
            <person name="Chen Y."/>
            <person name="Shah S."/>
            <person name="Dougan E. K."/>
            <person name="Thang M."/>
            <person name="Chan C."/>
        </authorList>
    </citation>
    <scope>NUCLEOTIDE SEQUENCE [LARGE SCALE GENOMIC DNA]</scope>
</reference>
<dbReference type="InterPro" id="IPR044697">
    <property type="entry name" value="UGlyAH_cupin_C"/>
</dbReference>
<dbReference type="SUPFAM" id="SSF53187">
    <property type="entry name" value="Zn-dependent exopeptidases"/>
    <property type="match status" value="2"/>
</dbReference>
<keyword evidence="5" id="KW-0464">Manganese</keyword>
<dbReference type="InterPro" id="IPR011650">
    <property type="entry name" value="Peptidase_M20_dimer"/>
</dbReference>
<evidence type="ECO:0000256" key="1">
    <source>
        <dbReference type="ARBA" id="ARBA00001936"/>
    </source>
</evidence>
<proteinExistence type="predicted"/>
<dbReference type="InterPro" id="IPR011051">
    <property type="entry name" value="RmlC_Cupin_sf"/>
</dbReference>
<dbReference type="InterPro" id="IPR017627">
    <property type="entry name" value="UGHY"/>
</dbReference>
<dbReference type="Pfam" id="PF01546">
    <property type="entry name" value="Peptidase_M20"/>
    <property type="match status" value="2"/>
</dbReference>
<evidence type="ECO:0000313" key="8">
    <source>
        <dbReference type="Proteomes" id="UP001642464"/>
    </source>
</evidence>
<dbReference type="SUPFAM" id="SSF51182">
    <property type="entry name" value="RmlC-like cupins"/>
    <property type="match status" value="1"/>
</dbReference>
<dbReference type="Proteomes" id="UP001642464">
    <property type="component" value="Unassembled WGS sequence"/>
</dbReference>
<accession>A0ABP0LE23</accession>
<feature type="domain" description="Peptidase M20 dimerisation" evidence="6">
    <location>
        <begin position="830"/>
        <end position="927"/>
    </location>
</feature>
<dbReference type="InterPro" id="IPR002933">
    <property type="entry name" value="Peptidase_M20"/>
</dbReference>
<dbReference type="SUPFAM" id="SSF55031">
    <property type="entry name" value="Bacterial exopeptidase dimerisation domain"/>
    <property type="match status" value="2"/>
</dbReference>
<dbReference type="Gene3D" id="3.30.70.360">
    <property type="match status" value="2"/>
</dbReference>
<sequence>MDPRATILARNVLSRCDELGGCTSEPGRITRLFLDEPMRGVHVRLTEWMHQARLSPHVDNAGNCIGRLRSRDGDKVLLIGSHLDSVPGAGRYDGVLGVMLGVAVSEWLADHELPFHLDVIGFSEEEGVRYKMPYLGSAAVAGRFDPKWLSREDEHRITMREAMTSFGLSPDDLESCKYDPRQVIGYLEPHLEQGPVLERLNQPLGVVTGIVGQTRLLLAFIGQAGHAGTAPMVGRRDALVAAATFIQQVRKTAHEMDGLKATVGSMRVYPNTPNVIPGGVQLTLDVRHLADDVRQHGIETLMSAGYKIAESEGCAFEVLEETSQHSVNADTRMMSMLSDTVKECCAGPVLLESGAGHDAAIMGQHFPMAMLFLRHPGGVSHHPDERVELDDVAMAIEVLGQYVLRLADQFKHDESGVVLISPAMGHGASAPRFVQYLAHGGENSSTSGAADNIQRLVYLLEGTADLEGEQLAADSFAWFPPNDRYTLKLENGARALVFEKVYEPLPGYIPPGRITGTLAAAEKAPFLGDPDAMLATLLPTEPAFDMAINVFDYKSGTTLPFVETHVMEHGLYMRSGQGVYRLGERWYPVQQGDTIWMASYCPQWFVAMGKENASYIYYKDIHRPELEQLATHSDCSEPPPAVTRVVFTETDLRAREYLAGLYDAAGLTVRVDAIGNTFARFEGSEPDLPAVGTGSHTDAIPHAGMYDGTVGVLGGLEAVRALQRAGFKPRRSIDVVMFTSEEPTRFGVGCTGSRLMSGAMPIEQLASLRDESGGSYDEVRSQAGFSGELSSAVLDSDAYNAFVELHIEQGPLLEQADESIGVVKAIAAPATVHFEVTGEGGHAGAVLMPARRDALAAAAGMVLAIERLALDSRSPDLVATVGELDVHPGAVNSIPSRVRFTLDLRDIDGENRDEVLESIIAACTQIAAGRRVELSHQVVNADPPAVCDERIVAAATSAAKELQLAHRQMISRAYHDSLFMARIAPTGMIFIPCRGGVSHRPDEYTSPEHLEAGVATLALTLAQLAS</sequence>
<keyword evidence="3" id="KW-0479">Metal-binding</keyword>
<feature type="domain" description="Peptidase M20 dimerisation" evidence="6">
    <location>
        <begin position="215"/>
        <end position="294"/>
    </location>
</feature>
<dbReference type="NCBIfam" id="TIGR03214">
    <property type="entry name" value="ura-cupin"/>
    <property type="match status" value="1"/>
</dbReference>
<evidence type="ECO:0000256" key="3">
    <source>
        <dbReference type="ARBA" id="ARBA00022723"/>
    </source>
</evidence>
<evidence type="ECO:0000256" key="2">
    <source>
        <dbReference type="ARBA" id="ARBA00011738"/>
    </source>
</evidence>
<dbReference type="EMBL" id="CAXAMM010015891">
    <property type="protein sequence ID" value="CAK9037423.1"/>
    <property type="molecule type" value="Genomic_DNA"/>
</dbReference>